<keyword evidence="1" id="KW-0175">Coiled coil</keyword>
<protein>
    <submittedName>
        <fullName evidence="2">Uncharacterized protein</fullName>
    </submittedName>
</protein>
<evidence type="ECO:0000313" key="3">
    <source>
        <dbReference type="Proteomes" id="UP001280581"/>
    </source>
</evidence>
<keyword evidence="3" id="KW-1185">Reference proteome</keyword>
<dbReference type="Proteomes" id="UP001280581">
    <property type="component" value="Unassembled WGS sequence"/>
</dbReference>
<dbReference type="AlphaFoldDB" id="A0AAN6M512"/>
<reference evidence="2 3" key="1">
    <citation type="submission" date="2021-02" db="EMBL/GenBank/DDBJ databases">
        <title>Genome assembly of Pseudopithomyces chartarum.</title>
        <authorList>
            <person name="Jauregui R."/>
            <person name="Singh J."/>
            <person name="Voisey C."/>
        </authorList>
    </citation>
    <scope>NUCLEOTIDE SEQUENCE [LARGE SCALE GENOMIC DNA]</scope>
    <source>
        <strain evidence="2 3">AGR01</strain>
    </source>
</reference>
<proteinExistence type="predicted"/>
<feature type="coiled-coil region" evidence="1">
    <location>
        <begin position="58"/>
        <end position="85"/>
    </location>
</feature>
<gene>
    <name evidence="2" type="ORF">GRF29_8g3528492</name>
</gene>
<sequence>MDKRHLWSDEVEDQAMDVETVLKENGYLQQEVARLRRMCLELENTASSKLAADENLPAKQAEADINRLDAEIAQLRLENKQLRKVSGPNWRDTATAATDTEKKQVSARLVASQQDNAKLQKLLDEYKGKNNKLALDKSAFESLTIQANSLQTSLLASKTREAMQRQYLELLQETRSDRFDEEAANRRKNEDDRRAAELHQLSKLRAEIKASEHMLALQKKHEVELKKLECAVITKKGLDRASNMQIERAQEHVRQHMHSQYAQKISQVVSREKVLQNKIDLFDKNPAAVSEACGSNLLSKINHQQIPLHDHDLRATWHDGFLHGYAEANQTRDRIKCQSFDRNDVKNPQHPYARGHEVTTHAIPIAQNQEKFPINRSWDTRKYKSEWNLREHV</sequence>
<dbReference type="EMBL" id="WVTA01000002">
    <property type="protein sequence ID" value="KAK3216520.1"/>
    <property type="molecule type" value="Genomic_DNA"/>
</dbReference>
<evidence type="ECO:0000256" key="1">
    <source>
        <dbReference type="SAM" id="Coils"/>
    </source>
</evidence>
<evidence type="ECO:0000313" key="2">
    <source>
        <dbReference type="EMBL" id="KAK3216520.1"/>
    </source>
</evidence>
<accession>A0AAN6M512</accession>
<comment type="caution">
    <text evidence="2">The sequence shown here is derived from an EMBL/GenBank/DDBJ whole genome shotgun (WGS) entry which is preliminary data.</text>
</comment>
<name>A0AAN6M512_9PLEO</name>
<feature type="coiled-coil region" evidence="1">
    <location>
        <begin position="109"/>
        <end position="136"/>
    </location>
</feature>
<organism evidence="2 3">
    <name type="scientific">Pseudopithomyces chartarum</name>
    <dbReference type="NCBI Taxonomy" id="1892770"/>
    <lineage>
        <taxon>Eukaryota</taxon>
        <taxon>Fungi</taxon>
        <taxon>Dikarya</taxon>
        <taxon>Ascomycota</taxon>
        <taxon>Pezizomycotina</taxon>
        <taxon>Dothideomycetes</taxon>
        <taxon>Pleosporomycetidae</taxon>
        <taxon>Pleosporales</taxon>
        <taxon>Massarineae</taxon>
        <taxon>Didymosphaeriaceae</taxon>
        <taxon>Pseudopithomyces</taxon>
    </lineage>
</organism>